<accession>A0ABR2CR93</accession>
<dbReference type="PROSITE" id="PS50114">
    <property type="entry name" value="GATA_ZN_FINGER_2"/>
    <property type="match status" value="1"/>
</dbReference>
<dbReference type="InterPro" id="IPR013088">
    <property type="entry name" value="Znf_NHR/GATA"/>
</dbReference>
<feature type="domain" description="GATA-type" evidence="6">
    <location>
        <begin position="7"/>
        <end position="38"/>
    </location>
</feature>
<dbReference type="Pfam" id="PF00320">
    <property type="entry name" value="GATA"/>
    <property type="match status" value="2"/>
</dbReference>
<dbReference type="PANTHER" id="PTHR46855:SF21">
    <property type="entry name" value="GATA ZINC FINGER PROTEIN"/>
    <property type="match status" value="1"/>
</dbReference>
<organism evidence="7 8">
    <name type="scientific">Hibiscus sabdariffa</name>
    <name type="common">roselle</name>
    <dbReference type="NCBI Taxonomy" id="183260"/>
    <lineage>
        <taxon>Eukaryota</taxon>
        <taxon>Viridiplantae</taxon>
        <taxon>Streptophyta</taxon>
        <taxon>Embryophyta</taxon>
        <taxon>Tracheophyta</taxon>
        <taxon>Spermatophyta</taxon>
        <taxon>Magnoliopsida</taxon>
        <taxon>eudicotyledons</taxon>
        <taxon>Gunneridae</taxon>
        <taxon>Pentapetalae</taxon>
        <taxon>rosids</taxon>
        <taxon>malvids</taxon>
        <taxon>Malvales</taxon>
        <taxon>Malvaceae</taxon>
        <taxon>Malvoideae</taxon>
        <taxon>Hibiscus</taxon>
    </lineage>
</organism>
<dbReference type="SUPFAM" id="SSF57716">
    <property type="entry name" value="Glucocorticoid receptor-like (DNA-binding domain)"/>
    <property type="match status" value="2"/>
</dbReference>
<keyword evidence="1" id="KW-0805">Transcription regulation</keyword>
<dbReference type="InterPro" id="IPR044589">
    <property type="entry name" value="GATA26/27"/>
</dbReference>
<feature type="compositionally biased region" description="Polar residues" evidence="5">
    <location>
        <begin position="62"/>
        <end position="76"/>
    </location>
</feature>
<evidence type="ECO:0000256" key="3">
    <source>
        <dbReference type="ARBA" id="ARBA00023163"/>
    </source>
</evidence>
<keyword evidence="4" id="KW-0862">Zinc</keyword>
<evidence type="ECO:0000313" key="7">
    <source>
        <dbReference type="EMBL" id="KAK8522305.1"/>
    </source>
</evidence>
<keyword evidence="2" id="KW-0238">DNA-binding</keyword>
<evidence type="ECO:0000259" key="6">
    <source>
        <dbReference type="PROSITE" id="PS50114"/>
    </source>
</evidence>
<gene>
    <name evidence="7" type="ORF">V6N12_056020</name>
</gene>
<dbReference type="Gene3D" id="3.30.50.10">
    <property type="entry name" value="Erythroid Transcription Factor GATA-1, subunit A"/>
    <property type="match status" value="2"/>
</dbReference>
<evidence type="ECO:0000256" key="1">
    <source>
        <dbReference type="ARBA" id="ARBA00023015"/>
    </source>
</evidence>
<keyword evidence="4" id="KW-0863">Zinc-finger</keyword>
<dbReference type="SMART" id="SM00401">
    <property type="entry name" value="ZnF_GATA"/>
    <property type="match status" value="2"/>
</dbReference>
<feature type="region of interest" description="Disordered" evidence="5">
    <location>
        <begin position="250"/>
        <end position="314"/>
    </location>
</feature>
<sequence>MGKQGPCFHCGVDSTPLWRNGPPEKPVLCNACGSRYRIGKPLENYTPKLCNIDAKRKRKQMTESTVTKNGSNSSSGHGRYYASSESSTSHYPNCVIVKQEVPDDHPVENLESSWKNHSKKRSKVVYSSNLTTIQQLQKDLHGVLRDEFNGTIESEDVLIYNLNHNRLQFPPIEIGLGAILLKSHVSSPDHQDQRKIRVPPQTILLRTPLWRNGLPEKPVLCNACGSRYRLRKPLENYTPKVCNIDEKRKRKHVTESTVTNNANDSSSGPGGYYTSSESSTSHYPNCVTAKQDVPDDYPVENRENSWKNHSRKRSKVANLTVQQLQKDLHSVLRDEFNGTIESEDVLIYNLNNNLQFPPIEIGLGAILLNSPVSSQDHQDQQEIKASPPNNTPTTPPK</sequence>
<protein>
    <recommendedName>
        <fullName evidence="6">GATA-type domain-containing protein</fullName>
    </recommendedName>
</protein>
<keyword evidence="4" id="KW-0479">Metal-binding</keyword>
<dbReference type="EMBL" id="JBBPBM010000045">
    <property type="protein sequence ID" value="KAK8522305.1"/>
    <property type="molecule type" value="Genomic_DNA"/>
</dbReference>
<dbReference type="PANTHER" id="PTHR46855">
    <property type="entry name" value="OSJNBB0038F03.10 PROTEIN"/>
    <property type="match status" value="1"/>
</dbReference>
<feature type="compositionally biased region" description="Low complexity" evidence="5">
    <location>
        <begin position="272"/>
        <end position="284"/>
    </location>
</feature>
<name>A0ABR2CR93_9ROSI</name>
<evidence type="ECO:0000313" key="8">
    <source>
        <dbReference type="Proteomes" id="UP001472677"/>
    </source>
</evidence>
<dbReference type="InterPro" id="IPR000679">
    <property type="entry name" value="Znf_GATA"/>
</dbReference>
<feature type="region of interest" description="Disordered" evidence="5">
    <location>
        <begin position="372"/>
        <end position="397"/>
    </location>
</feature>
<dbReference type="PROSITE" id="PS00344">
    <property type="entry name" value="GATA_ZN_FINGER_1"/>
    <property type="match status" value="1"/>
</dbReference>
<evidence type="ECO:0000256" key="4">
    <source>
        <dbReference type="PROSITE-ProRule" id="PRU00094"/>
    </source>
</evidence>
<feature type="compositionally biased region" description="Polar residues" evidence="5">
    <location>
        <begin position="255"/>
        <end position="264"/>
    </location>
</feature>
<evidence type="ECO:0000256" key="5">
    <source>
        <dbReference type="SAM" id="MobiDB-lite"/>
    </source>
</evidence>
<keyword evidence="8" id="KW-1185">Reference proteome</keyword>
<proteinExistence type="predicted"/>
<evidence type="ECO:0000256" key="2">
    <source>
        <dbReference type="ARBA" id="ARBA00023125"/>
    </source>
</evidence>
<feature type="region of interest" description="Disordered" evidence="5">
    <location>
        <begin position="56"/>
        <end position="87"/>
    </location>
</feature>
<reference evidence="7 8" key="1">
    <citation type="journal article" date="2024" name="G3 (Bethesda)">
        <title>Genome assembly of Hibiscus sabdariffa L. provides insights into metabolisms of medicinal natural products.</title>
        <authorList>
            <person name="Kim T."/>
        </authorList>
    </citation>
    <scope>NUCLEOTIDE SEQUENCE [LARGE SCALE GENOMIC DNA]</scope>
    <source>
        <strain evidence="7">TK-2024</strain>
        <tissue evidence="7">Old leaves</tissue>
    </source>
</reference>
<dbReference type="CDD" id="cd00202">
    <property type="entry name" value="ZnF_GATA"/>
    <property type="match status" value="2"/>
</dbReference>
<dbReference type="Proteomes" id="UP001472677">
    <property type="component" value="Unassembled WGS sequence"/>
</dbReference>
<keyword evidence="3" id="KW-0804">Transcription</keyword>
<comment type="caution">
    <text evidence="7">The sequence shown here is derived from an EMBL/GenBank/DDBJ whole genome shotgun (WGS) entry which is preliminary data.</text>
</comment>